<dbReference type="Proteomes" id="UP001181046">
    <property type="component" value="Unassembled WGS sequence"/>
</dbReference>
<feature type="transmembrane region" description="Helical" evidence="1">
    <location>
        <begin position="230"/>
        <end position="248"/>
    </location>
</feature>
<dbReference type="RefSeq" id="WP_311829372.1">
    <property type="nucleotide sequence ID" value="NZ_JARQAJ010000001.1"/>
</dbReference>
<feature type="transmembrane region" description="Helical" evidence="1">
    <location>
        <begin position="297"/>
        <end position="318"/>
    </location>
</feature>
<feature type="transmembrane region" description="Helical" evidence="1">
    <location>
        <begin position="53"/>
        <end position="72"/>
    </location>
</feature>
<keyword evidence="1" id="KW-0472">Membrane</keyword>
<evidence type="ECO:0000313" key="3">
    <source>
        <dbReference type="Proteomes" id="UP001181046"/>
    </source>
</evidence>
<proteinExistence type="predicted"/>
<reference evidence="2" key="1">
    <citation type="submission" date="2023-03" db="EMBL/GenBank/DDBJ databases">
        <authorList>
            <person name="Shen W."/>
            <person name="Cai J."/>
        </authorList>
    </citation>
    <scope>NUCLEOTIDE SEQUENCE</scope>
    <source>
        <strain evidence="2">P66-3</strain>
    </source>
</reference>
<evidence type="ECO:0000256" key="1">
    <source>
        <dbReference type="SAM" id="Phobius"/>
    </source>
</evidence>
<feature type="transmembrane region" description="Helical" evidence="1">
    <location>
        <begin position="445"/>
        <end position="464"/>
    </location>
</feature>
<feature type="transmembrane region" description="Helical" evidence="1">
    <location>
        <begin position="79"/>
        <end position="101"/>
    </location>
</feature>
<feature type="transmembrane region" description="Helical" evidence="1">
    <location>
        <begin position="380"/>
        <end position="409"/>
    </location>
</feature>
<keyword evidence="3" id="KW-1185">Reference proteome</keyword>
<name>A0ABU3F7K2_9ENTE</name>
<evidence type="ECO:0008006" key="4">
    <source>
        <dbReference type="Google" id="ProtNLM"/>
    </source>
</evidence>
<comment type="caution">
    <text evidence="2">The sequence shown here is derived from an EMBL/GenBank/DDBJ whole genome shotgun (WGS) entry which is preliminary data.</text>
</comment>
<gene>
    <name evidence="2" type="ORF">P7H27_02450</name>
</gene>
<accession>A0ABU3F7K2</accession>
<organism evidence="2 3">
    <name type="scientific">Enterococcus xiangfangensis</name>
    <dbReference type="NCBI Taxonomy" id="1296537"/>
    <lineage>
        <taxon>Bacteria</taxon>
        <taxon>Bacillati</taxon>
        <taxon>Bacillota</taxon>
        <taxon>Bacilli</taxon>
        <taxon>Lactobacillales</taxon>
        <taxon>Enterococcaceae</taxon>
        <taxon>Enterococcus</taxon>
    </lineage>
</organism>
<feature type="transmembrane region" description="Helical" evidence="1">
    <location>
        <begin position="421"/>
        <end position="439"/>
    </location>
</feature>
<keyword evidence="1" id="KW-0812">Transmembrane</keyword>
<keyword evidence="1" id="KW-1133">Transmembrane helix</keyword>
<dbReference type="EMBL" id="JARQAJ010000001">
    <property type="protein sequence ID" value="MDT2758642.1"/>
    <property type="molecule type" value="Genomic_DNA"/>
</dbReference>
<protein>
    <recommendedName>
        <fullName evidence="4">O-antigen polymerase</fullName>
    </recommendedName>
</protein>
<feature type="transmembrane region" description="Helical" evidence="1">
    <location>
        <begin position="260"/>
        <end position="285"/>
    </location>
</feature>
<feature type="transmembrane region" description="Helical" evidence="1">
    <location>
        <begin position="26"/>
        <end position="47"/>
    </location>
</feature>
<feature type="transmembrane region" description="Helical" evidence="1">
    <location>
        <begin position="135"/>
        <end position="155"/>
    </location>
</feature>
<evidence type="ECO:0000313" key="2">
    <source>
        <dbReference type="EMBL" id="MDT2758642.1"/>
    </source>
</evidence>
<sequence length="470" mass="54041">MINPFSLITILWIGRIFFIKGKERRLIYLIPLTFFYESFLEVGYFLRFGNIEIGYAFFVNLFLFVYLLFSLIKETIPKQFFLAGMLLVGAGMLGNILLVFFPTQVRTANINISWDNKIVLPGLIFEKIHLTSFNLLNLFYLVTYIMLFIVIVSVFKKESPKLVVRSLKKMTDFILIIGIGELISKYLFRSDVFNTIVNTIFGISESTYVEVTARGSGFLLQGLTQESSHYVYVLFILFFVILANFILTKQRSDLYRLASLLLLLAVSMSFSSLIYFVAIIHIVLLWKFRNMRIEKKILWGVLQLAILLVLVFLATQVLPELVKELSVTGFWGRRIRSVFEEISIVTSGRWRHSSHSLEWSNRVRLLSIYENAKVFLLRPIFGFGLGSVVSHSSTMMLLSGGGVVFALIWARFNFLLGRLKVTYEYLIVIVVFLAVNVFNSLSFRPFFDISAIIFSLSIVIIFGLKEGSYE</sequence>